<proteinExistence type="predicted"/>
<sequence>MAPPCTPPCTHGHPPVHSTGMARNPFRMFPGDLPYYMGTISFTSVVPVDPRQRNPTTSLREMVTTGLIFNPNLTGEQLREYSFSPLVSMGRKAIFADYEGPQRIIHVTIRGRSAEPKTPSEALIMMEKAVRGAFAVPDWVAREYSDPLPHGITHVGDLGFPIGSVHALKMALDTLKIHVPRGVGVPGYEGLCGTTTIKAPRQYRLLTTGVFTKKDLKRTLPEPFFSRFFNQTPEVCAIKTGKNPFSTEIWCMTLGGDSPAPERNEPRNPHSLQDWARLGVMETCLRMSRRGLGSRHHPYHSL</sequence>
<name>A0A3Q8Q0S1_9ADEN</name>
<reference evidence="1" key="1">
    <citation type="submission" date="2018-10" db="EMBL/GenBank/DDBJ databases">
        <authorList>
            <person name="Zhang M."/>
            <person name="Wu Y."/>
            <person name="Zhang X."/>
        </authorList>
    </citation>
    <scope>NUCLEOTIDE SEQUENCE [LARGE SCALE GENOMIC DNA]</scope>
    <source>
        <strain evidence="1">FAdV-1</strain>
    </source>
</reference>
<evidence type="ECO:0000313" key="1">
    <source>
        <dbReference type="EMBL" id="AZI71495.1"/>
    </source>
</evidence>
<accession>A0A3Q8Q0S1</accession>
<protein>
    <submittedName>
        <fullName evidence="1">ORF8</fullName>
    </submittedName>
</protein>
<dbReference type="EMBL" id="MK050972">
    <property type="protein sequence ID" value="AZI71495.1"/>
    <property type="molecule type" value="Genomic_DNA"/>
</dbReference>
<organism evidence="1">
    <name type="scientific">Fowl aviadenovirus A</name>
    <dbReference type="NCBI Taxonomy" id="190061"/>
    <lineage>
        <taxon>Viruses</taxon>
        <taxon>Varidnaviria</taxon>
        <taxon>Bamfordvirae</taxon>
        <taxon>Preplasmiviricota</taxon>
        <taxon>Polisuviricotina</taxon>
        <taxon>Pharingeaviricetes</taxon>
        <taxon>Rowavirales</taxon>
        <taxon>Adenoviridae</taxon>
        <taxon>Aviadenovirus</taxon>
        <taxon>Aviadenovirus ventriculi</taxon>
    </lineage>
</organism>
<dbReference type="Proteomes" id="UP000315070">
    <property type="component" value="Segment"/>
</dbReference>